<feature type="region of interest" description="Disordered" evidence="16">
    <location>
        <begin position="1619"/>
        <end position="1638"/>
    </location>
</feature>
<keyword evidence="9 15" id="KW-0175">Coiled coil</keyword>
<feature type="compositionally biased region" description="Basic residues" evidence="16">
    <location>
        <begin position="148"/>
        <end position="157"/>
    </location>
</feature>
<sequence>MSSRGRRGRGRPPKTLVSTGRTNFLRKPKAFGGGYVGGDSSRSSTPVGESPASSVGRGRYERGRPREAAQKSRNFIHNVLFDDDELSRDSLGNDLDENSMDQDISSRTSEPVDDISNYDYDRDSDITYEEESDSNYSDESFGTNSTSGRRKLVFRRPKSPEIPDDREVLPLILPPSSNDLIIPTEHIMQCLGLYEVLRHFRVIVRLSPYTFEDFCAALLSDEQSALLSEIHIQILKAILREEENNNSAFGPSDLKDSINVSVFFIDSMSWPEVARAYLDSDRHGKDFSEALNVLQMPEYPFVSITDRLKVLQTLSDLFLGTNRVREEIVNEGNIQYDDHCRACHKLGDLLCCETCSAVYHLTCVDPPMEEVPDDDWLCSVCKAHQVMGVTDCISEAEKGGLLCRQEPIGIDRHGRKYWFLVRRIIVEGENEVWYYSTKGQIDELLEVLEGEPWEKELVYSLREMREDIARQMEITEKMTTQHKGNKKSALDNEIANLVKIQAERVQKKAKEEEERLLREEEERKKIEEERKTNEEQEEAGNKEGMKTRESENIDTKTAEQEQSDTKSGNKDIAMTEHTKTSTNNSVNVVKMEVTSTTDNGTISLVKTRVTEIVSTTTTTTTVKHFDDATSNTKEANDISVRCFDETSSESDSNVDGKRKDTEREEKQQKDQAMEIDGEFEMEKAVIVTEHFEKGKLEAMNEELDNGSSGISDSNCNGSSDKYQNQEVKKTLPTIMNIQSVCPNVKTTILKTTEKMGLSDTPGAKKTLVVLNKDGGKMTFTVASAPSSKSNSETLSKSSDKGEDKTESSEEQSSEGQETRRIITRSKTGSLTPKLFTDSVTGTTMVKTTSIKSLSSSSSDDLLVINKDGEITRVTRSKSLSSVTATQQQMFFRLGQEGNYKQYQNQYSMNTLALNKHQHNEERDKRRYLSHKFSLTTLSEFKWNGSTHGNKVMTVSTLRLTIAQLEGNIPTPFLHPSWPLHRQNWQKAVHLCQTPSDFALALSILEACMKPVIFNPVWSEALGHSRLHKITCLDREEFKKKEKEQRKRLEEENDGRPLVWIKYTLGVKHQVWKQRGEEYRVSGGHGWYWISTSRRSNPTPQDSVGLRAVASKLQNRKRKAAEAEVQDATGEKSPKVMVKEETKTLKTESLVKIESCSVDMESSSKVNMEIADSEIKNEGKEESKDMNENGNSKEMKGSASAVKEEGMDIEHNSEVVSDSSQKVFSQQKKRDSLPECLPKKEVWEPNLGMNVDTEKISPKKEMQISKSAQGNFKFNSKNVVSLLTSKVDVDLIDVTEALLERTYYPKVTKPYARLDNLLDRRMKMVELEKKQRDGIEQQIQWKMKFEAMKNPVKKEEKGEDTTNSESLDSGETPLEEKIAEKHKTCVHPCYSPFCRNNQSNLCYSPLCRYEFNALLDDLDATGEDIEEEDEVSVGDDDKSDSEESVDDDRDDEDEKADDEEDEKEEDDDDQEIDSEDEDEEAIEEDERAFSKLKKNRKNDRTEYDDDQEEDSNGKDPDAEDEEVDILGDHDESSTFSDIKKSNDADDDAEDEEDSLQEDIAEEAMQSDSKSSCSEANSTVSADIEKAGTHEESVTGHKEKSNTVKNNSIPNSNLSSYTVKERLSSDGATAEPNKIPPQKAAVTEKIKTELKSLTTLTNVPIDTGKVNLKTESSKALDTKAASLTSTTAKETAALSIISSAAATATAKRTTTIALPGNLAQLISAKTGTTLTMSQAQQVIRQALEKMSLEELRAKIPPERSTKDKIQLLKLSKLGPKKKTVKKAATPTCHKFLTPSGKRTLFSLEKWELKKLSRKGAKCEVSGFKYDCKMNNVNWPYPCPRPLFKTAWRYRTQTMKSLAGSCLQLRILWAVIRWDDMATKPPAGGTNTISTESEITTTELLKRRDIGPNGLRSEFLVRKIIIPLGVPAQPKEKYTPQRSGLRERKKAESPKLTEPSVTERWTPEEELELWEIKQFGEKVEKQRAALQQKLTQQQTQHNAAQIKEQMEEQLKQQRLVMQQKRLQESQQSQQAKSGATSIITAVVTTAASSTLLRNITSLNQGSLLKTTTSPAMTTILSPSTLIKKVQMQPKTIITTTASTGVGGSLVRPTMKVQLPSTTVSIRPSTNITLAPKPGILTAAVTTATSSAVTPAVTTIKTTRLVTPVQTQALKAGVQIRPQVVAQGVPGQVQNVHIIQGPQGQLQVRGLMAGQQIIRLPDGRLQLITVPQQQGVSVVSTATTTTTTTPTKTIQVQTQLGLRTQAVLVSGAAGTAITQASVGSATPTKVLVPAQATTNLGNLSSVAVAGVSNATAGQAVSVLSTSGSQTITKIISPTNKLMAPIIQKIAAPGVVTVSSTQSGTTLVPRIITRPGLAPHIVVQSQQGLQQKTLTTVQPAASPAVLVQSQQQPSTTQLIPTQIQQQHTVQISQIPTVVQAKQEVLQLKVEQGKPAQTVQQNSVKVDNLSKILTPEQLFTQQQQLLEQQKQLQQQQIQQTLVLPDQKHTSQSTMTTQADDTVQPGQIQTVQTKPPQSLLTVSTTVTPPTAVVTSPPAGSKTPTQKYAVTPQVVQEVVRQALLQNQTPEIQAKLLAMQKHMTLQQHVIPKPTITLPTPVAVQRTITIQQKQPVVAATPVVDSARGKTKPLTTDQKDEQSRLAICGQVLKAMLDKIEREEKQEQKRQRKQESTEEKQKRVLAAKLQGILFKHKEALKKEILRKRSLMEKNLQQELQKDIAELVKLQQAKKKHATGKSTTLLPMMVGGQVKKQPDVPASIIPPLPPTSAQAAESAKAKKRKQKVIFTGNNKSLNPKRKLYCVCKTPYDDTRFYIGCDLCSNWFHGECVNILEDSAKFLDNYICDECKKQQECATEELYCLCRTPYDETKFYVGCDRCQDWFHGHCVGITEKEASQLDTYVCPSCQKKDAVDPVSLKELSDNDYEILQRLMSSMHSHKMAWPFLEPVDPDEVPDYYAIVKEPMDLNTLQSNLDNREYVRLADFVKDVTKIFDNCRLYNPPDTSFYQCAEVLETYFVQRLKALKDKLTQ</sequence>
<feature type="compositionally biased region" description="Acidic residues" evidence="16">
    <location>
        <begin position="1424"/>
        <end position="1485"/>
    </location>
</feature>
<keyword evidence="12" id="KW-0539">Nucleus</keyword>
<evidence type="ECO:0000256" key="6">
    <source>
        <dbReference type="ARBA" id="ARBA00022833"/>
    </source>
</evidence>
<feature type="coiled-coil region" evidence="15">
    <location>
        <begin position="1973"/>
        <end position="2020"/>
    </location>
</feature>
<dbReference type="SUPFAM" id="SSF47370">
    <property type="entry name" value="Bromodomain"/>
    <property type="match status" value="1"/>
</dbReference>
<feature type="region of interest" description="Disordered" evidence="16">
    <location>
        <begin position="508"/>
        <end position="585"/>
    </location>
</feature>
<dbReference type="InterPro" id="IPR028941">
    <property type="entry name" value="WHIM2_dom"/>
</dbReference>
<feature type="region of interest" description="Disordered" evidence="16">
    <location>
        <begin position="1927"/>
        <end position="1957"/>
    </location>
</feature>
<protein>
    <recommendedName>
        <fullName evidence="22">Nucleosome-remodeling factor subunit BPTF</fullName>
    </recommendedName>
</protein>
<keyword evidence="4" id="KW-0677">Repeat</keyword>
<feature type="compositionally biased region" description="Polar residues" evidence="16">
    <location>
        <begin position="1564"/>
        <end position="1579"/>
    </location>
</feature>
<dbReference type="Pfam" id="PF02791">
    <property type="entry name" value="DDT"/>
    <property type="match status" value="1"/>
</dbReference>
<dbReference type="GO" id="GO:0045892">
    <property type="term" value="P:negative regulation of DNA-templated transcription"/>
    <property type="evidence" value="ECO:0007669"/>
    <property type="project" value="UniProtKB-ARBA"/>
</dbReference>
<dbReference type="GO" id="GO:0006338">
    <property type="term" value="P:chromatin remodeling"/>
    <property type="evidence" value="ECO:0007669"/>
    <property type="project" value="UniProtKB-ARBA"/>
</dbReference>
<evidence type="ECO:0000256" key="15">
    <source>
        <dbReference type="SAM" id="Coils"/>
    </source>
</evidence>
<evidence type="ECO:0000259" key="18">
    <source>
        <dbReference type="PROSITE" id="PS50016"/>
    </source>
</evidence>
<evidence type="ECO:0008006" key="22">
    <source>
        <dbReference type="Google" id="ProtNLM"/>
    </source>
</evidence>
<gene>
    <name evidence="20" type="ORF">ACJMK2_033849</name>
</gene>
<feature type="region of interest" description="Disordered" evidence="16">
    <location>
        <begin position="2667"/>
        <end position="2686"/>
    </location>
</feature>
<dbReference type="InterPro" id="IPR038028">
    <property type="entry name" value="BPTF"/>
</dbReference>
<keyword evidence="11" id="KW-0804">Transcription</keyword>
<dbReference type="Pfam" id="PF00628">
    <property type="entry name" value="PHD"/>
    <property type="match status" value="3"/>
</dbReference>
<evidence type="ECO:0000256" key="1">
    <source>
        <dbReference type="ARBA" id="ARBA00004123"/>
    </source>
</evidence>
<keyword evidence="10 13" id="KW-0103">Bromodomain</keyword>
<dbReference type="CDD" id="cd15559">
    <property type="entry name" value="PHD1_BPTF"/>
    <property type="match status" value="1"/>
</dbReference>
<feature type="compositionally biased region" description="Basic and acidic residues" evidence="16">
    <location>
        <begin position="1349"/>
        <end position="1359"/>
    </location>
</feature>
<dbReference type="InterPro" id="IPR001965">
    <property type="entry name" value="Znf_PHD"/>
</dbReference>
<comment type="subcellular location">
    <subcellularLocation>
        <location evidence="1">Nucleus</location>
    </subcellularLocation>
</comment>
<evidence type="ECO:0000256" key="2">
    <source>
        <dbReference type="ARBA" id="ARBA00022553"/>
    </source>
</evidence>
<keyword evidence="5 14" id="KW-0863">Zinc-finger</keyword>
<organism evidence="20 21">
    <name type="scientific">Sinanodonta woodiana</name>
    <name type="common">Chinese pond mussel</name>
    <name type="synonym">Anodonta woodiana</name>
    <dbReference type="NCBI Taxonomy" id="1069815"/>
    <lineage>
        <taxon>Eukaryota</taxon>
        <taxon>Metazoa</taxon>
        <taxon>Spiralia</taxon>
        <taxon>Lophotrochozoa</taxon>
        <taxon>Mollusca</taxon>
        <taxon>Bivalvia</taxon>
        <taxon>Autobranchia</taxon>
        <taxon>Heteroconchia</taxon>
        <taxon>Palaeoheterodonta</taxon>
        <taxon>Unionida</taxon>
        <taxon>Unionoidea</taxon>
        <taxon>Unionidae</taxon>
        <taxon>Unioninae</taxon>
        <taxon>Sinanodonta</taxon>
    </lineage>
</organism>
<dbReference type="CDD" id="cd05509">
    <property type="entry name" value="Bromo_gcn5_like"/>
    <property type="match status" value="1"/>
</dbReference>
<evidence type="ECO:0000256" key="13">
    <source>
        <dbReference type="PROSITE-ProRule" id="PRU00035"/>
    </source>
</evidence>
<dbReference type="InterPro" id="IPR011011">
    <property type="entry name" value="Znf_FYVE_PHD"/>
</dbReference>
<dbReference type="Pfam" id="PF00439">
    <property type="entry name" value="Bromodomain"/>
    <property type="match status" value="1"/>
</dbReference>
<feature type="region of interest" description="Disordered" evidence="16">
    <location>
        <begin position="780"/>
        <end position="827"/>
    </location>
</feature>
<reference evidence="20 21" key="1">
    <citation type="submission" date="2024-11" db="EMBL/GenBank/DDBJ databases">
        <title>Chromosome-level genome assembly of the freshwater bivalve Anodonta woodiana.</title>
        <authorList>
            <person name="Chen X."/>
        </authorList>
    </citation>
    <scope>NUCLEOTIDE SEQUENCE [LARGE SCALE GENOMIC DNA]</scope>
    <source>
        <strain evidence="20">MN2024</strain>
        <tissue evidence="20">Gills</tissue>
    </source>
</reference>
<feature type="region of interest" description="Disordered" evidence="16">
    <location>
        <begin position="1175"/>
        <end position="1197"/>
    </location>
</feature>
<feature type="compositionally biased region" description="Acidic residues" evidence="16">
    <location>
        <begin position="1543"/>
        <end position="1560"/>
    </location>
</feature>
<evidence type="ECO:0000256" key="7">
    <source>
        <dbReference type="ARBA" id="ARBA00022853"/>
    </source>
</evidence>
<comment type="caution">
    <text evidence="20">The sequence shown here is derived from an EMBL/GenBank/DDBJ whole genome shotgun (WGS) entry which is preliminary data.</text>
</comment>
<feature type="region of interest" description="Disordered" evidence="16">
    <location>
        <begin position="1"/>
        <end position="157"/>
    </location>
</feature>
<feature type="region of interest" description="Disordered" evidence="16">
    <location>
        <begin position="1424"/>
        <end position="1614"/>
    </location>
</feature>
<dbReference type="InterPro" id="IPR018359">
    <property type="entry name" value="Bromodomain_CS"/>
</dbReference>
<feature type="compositionally biased region" description="Basic and acidic residues" evidence="16">
    <location>
        <begin position="508"/>
        <end position="579"/>
    </location>
</feature>
<feature type="compositionally biased region" description="Polar residues" evidence="16">
    <location>
        <begin position="1601"/>
        <end position="1614"/>
    </location>
</feature>
<evidence type="ECO:0000256" key="3">
    <source>
        <dbReference type="ARBA" id="ARBA00022723"/>
    </source>
</evidence>
<dbReference type="Proteomes" id="UP001634394">
    <property type="component" value="Unassembled WGS sequence"/>
</dbReference>
<feature type="region of interest" description="Disordered" evidence="16">
    <location>
        <begin position="640"/>
        <end position="673"/>
    </location>
</feature>
<keyword evidence="7" id="KW-0156">Chromatin regulator</keyword>
<feature type="compositionally biased region" description="Basic and acidic residues" evidence="16">
    <location>
        <begin position="1581"/>
        <end position="1600"/>
    </location>
</feature>
<dbReference type="SMART" id="SM00249">
    <property type="entry name" value="PHD"/>
    <property type="match status" value="3"/>
</dbReference>
<evidence type="ECO:0000256" key="14">
    <source>
        <dbReference type="PROSITE-ProRule" id="PRU00146"/>
    </source>
</evidence>
<proteinExistence type="predicted"/>
<dbReference type="InterPro" id="IPR001487">
    <property type="entry name" value="Bromodomain"/>
</dbReference>
<dbReference type="GO" id="GO:0008270">
    <property type="term" value="F:zinc ion binding"/>
    <property type="evidence" value="ECO:0007669"/>
    <property type="project" value="UniProtKB-KW"/>
</dbReference>
<dbReference type="Gene3D" id="1.20.920.10">
    <property type="entry name" value="Bromodomain-like"/>
    <property type="match status" value="1"/>
</dbReference>
<evidence type="ECO:0000259" key="17">
    <source>
        <dbReference type="PROSITE" id="PS50014"/>
    </source>
</evidence>
<accession>A0ABD3WTW8</accession>
<feature type="compositionally biased region" description="Basic residues" evidence="16">
    <location>
        <begin position="1"/>
        <end position="12"/>
    </location>
</feature>
<evidence type="ECO:0000313" key="21">
    <source>
        <dbReference type="Proteomes" id="UP001634394"/>
    </source>
</evidence>
<feature type="compositionally biased region" description="Basic and acidic residues" evidence="16">
    <location>
        <begin position="654"/>
        <end position="672"/>
    </location>
</feature>
<dbReference type="GO" id="GO:0016589">
    <property type="term" value="C:NURF complex"/>
    <property type="evidence" value="ECO:0007669"/>
    <property type="project" value="UniProtKB-ARBA"/>
</dbReference>
<evidence type="ECO:0000256" key="12">
    <source>
        <dbReference type="ARBA" id="ARBA00023242"/>
    </source>
</evidence>
<evidence type="ECO:0000256" key="10">
    <source>
        <dbReference type="ARBA" id="ARBA00023117"/>
    </source>
</evidence>
<feature type="domain" description="PHD-type" evidence="18">
    <location>
        <begin position="337"/>
        <end position="384"/>
    </location>
</feature>
<dbReference type="SUPFAM" id="SSF57903">
    <property type="entry name" value="FYVE/PHD zinc finger"/>
    <property type="match status" value="3"/>
</dbReference>
<dbReference type="Gene3D" id="3.30.40.10">
    <property type="entry name" value="Zinc/RING finger domain, C3HC4 (zinc finger)"/>
    <property type="match status" value="3"/>
</dbReference>
<feature type="domain" description="Bromo" evidence="17">
    <location>
        <begin position="2941"/>
        <end position="3011"/>
    </location>
</feature>
<dbReference type="PROSITE" id="PS50016">
    <property type="entry name" value="ZF_PHD_2"/>
    <property type="match status" value="3"/>
</dbReference>
<feature type="region of interest" description="Disordered" evidence="16">
    <location>
        <begin position="1349"/>
        <end position="1371"/>
    </location>
</feature>
<dbReference type="PROSITE" id="PS01359">
    <property type="entry name" value="ZF_PHD_1"/>
    <property type="match status" value="1"/>
</dbReference>
<dbReference type="SMART" id="SM00571">
    <property type="entry name" value="DDT"/>
    <property type="match status" value="1"/>
</dbReference>
<name>A0ABD3WTW8_SINWO</name>
<dbReference type="InterPro" id="IPR019786">
    <property type="entry name" value="Zinc_finger_PHD-type_CS"/>
</dbReference>
<dbReference type="Pfam" id="PF15613">
    <property type="entry name" value="WSD"/>
    <property type="match status" value="1"/>
</dbReference>
<dbReference type="FunFam" id="3.30.40.10:FF:000036">
    <property type="entry name" value="nucleosome-remodeling factor subunit BPTF isoform X1"/>
    <property type="match status" value="1"/>
</dbReference>
<evidence type="ECO:0000256" key="11">
    <source>
        <dbReference type="ARBA" id="ARBA00023163"/>
    </source>
</evidence>
<feature type="region of interest" description="Disordered" evidence="16">
    <location>
        <begin position="1114"/>
        <end position="1133"/>
    </location>
</feature>
<feature type="compositionally biased region" description="Basic and acidic residues" evidence="16">
    <location>
        <begin position="1927"/>
        <end position="1948"/>
    </location>
</feature>
<dbReference type="PROSITE" id="PS50827">
    <property type="entry name" value="DDT"/>
    <property type="match status" value="1"/>
</dbReference>
<keyword evidence="8" id="KW-0805">Transcription regulation</keyword>
<feature type="domain" description="PHD-type" evidence="18">
    <location>
        <begin position="2805"/>
        <end position="2856"/>
    </location>
</feature>
<keyword evidence="2" id="KW-0597">Phosphoprotein</keyword>
<evidence type="ECO:0000256" key="8">
    <source>
        <dbReference type="ARBA" id="ARBA00023015"/>
    </source>
</evidence>
<dbReference type="CDD" id="cd15560">
    <property type="entry name" value="PHD2_3_BPTF"/>
    <property type="match status" value="2"/>
</dbReference>
<evidence type="ECO:0000256" key="16">
    <source>
        <dbReference type="SAM" id="MobiDB-lite"/>
    </source>
</evidence>
<keyword evidence="6" id="KW-0862">Zinc</keyword>
<dbReference type="PROSITE" id="PS50014">
    <property type="entry name" value="BROMODOMAIN_2"/>
    <property type="match status" value="1"/>
</dbReference>
<dbReference type="InterPro" id="IPR019787">
    <property type="entry name" value="Znf_PHD-finger"/>
</dbReference>
<keyword evidence="21" id="KW-1185">Reference proteome</keyword>
<dbReference type="InterPro" id="IPR036427">
    <property type="entry name" value="Bromodomain-like_sf"/>
</dbReference>
<evidence type="ECO:0000256" key="9">
    <source>
        <dbReference type="ARBA" id="ARBA00023054"/>
    </source>
</evidence>
<evidence type="ECO:0000259" key="19">
    <source>
        <dbReference type="PROSITE" id="PS50827"/>
    </source>
</evidence>
<dbReference type="GO" id="GO:0045944">
    <property type="term" value="P:positive regulation of transcription by RNA polymerase II"/>
    <property type="evidence" value="ECO:0007669"/>
    <property type="project" value="UniProtKB-ARBA"/>
</dbReference>
<feature type="compositionally biased region" description="Basic and acidic residues" evidence="16">
    <location>
        <begin position="1525"/>
        <end position="1542"/>
    </location>
</feature>
<feature type="compositionally biased region" description="Basic and acidic residues" evidence="16">
    <location>
        <begin position="58"/>
        <end position="70"/>
    </location>
</feature>
<dbReference type="PROSITE" id="PS00633">
    <property type="entry name" value="BROMODOMAIN_1"/>
    <property type="match status" value="1"/>
</dbReference>
<feature type="compositionally biased region" description="Low complexity" evidence="16">
    <location>
        <begin position="786"/>
        <end position="796"/>
    </location>
</feature>
<dbReference type="EMBL" id="JBJQND010000005">
    <property type="protein sequence ID" value="KAL3875950.1"/>
    <property type="molecule type" value="Genomic_DNA"/>
</dbReference>
<feature type="compositionally biased region" description="Polar residues" evidence="16">
    <location>
        <begin position="40"/>
        <end position="53"/>
    </location>
</feature>
<evidence type="ECO:0000256" key="5">
    <source>
        <dbReference type="ARBA" id="ARBA00022771"/>
    </source>
</evidence>
<feature type="compositionally biased region" description="Basic and acidic residues" evidence="16">
    <location>
        <begin position="797"/>
        <end position="807"/>
    </location>
</feature>
<dbReference type="InterPro" id="IPR018501">
    <property type="entry name" value="DDT_dom"/>
</dbReference>
<dbReference type="PANTHER" id="PTHR45975:SF2">
    <property type="entry name" value="NUCLEOSOME-REMODELING FACTOR SUBUNIT BPTF"/>
    <property type="match status" value="1"/>
</dbReference>
<feature type="domain" description="DDT" evidence="19">
    <location>
        <begin position="184"/>
        <end position="244"/>
    </location>
</feature>
<dbReference type="PRINTS" id="PR00503">
    <property type="entry name" value="BROMODOMAIN"/>
</dbReference>
<dbReference type="InterPro" id="IPR013083">
    <property type="entry name" value="Znf_RING/FYVE/PHD"/>
</dbReference>
<keyword evidence="3" id="KW-0479">Metal-binding</keyword>
<dbReference type="SMART" id="SM00297">
    <property type="entry name" value="BROMO"/>
    <property type="match status" value="1"/>
</dbReference>
<evidence type="ECO:0000256" key="4">
    <source>
        <dbReference type="ARBA" id="ARBA00022737"/>
    </source>
</evidence>
<feature type="domain" description="PHD-type" evidence="18">
    <location>
        <begin position="2863"/>
        <end position="2914"/>
    </location>
</feature>
<dbReference type="FunFam" id="3.30.40.10:FF:000048">
    <property type="entry name" value="nucleosome-remodeling factor subunit BPTF isoform X1"/>
    <property type="match status" value="2"/>
</dbReference>
<dbReference type="PANTHER" id="PTHR45975">
    <property type="entry name" value="NUCLEOSOME-REMODELING FACTOR SUBUNIT BPTF"/>
    <property type="match status" value="1"/>
</dbReference>
<evidence type="ECO:0000313" key="20">
    <source>
        <dbReference type="EMBL" id="KAL3875950.1"/>
    </source>
</evidence>